<proteinExistence type="predicted"/>
<reference evidence="1" key="2">
    <citation type="journal article" date="2015" name="Data Brief">
        <title>Shoot transcriptome of the giant reed, Arundo donax.</title>
        <authorList>
            <person name="Barrero R.A."/>
            <person name="Guerrero F.D."/>
            <person name="Moolhuijzen P."/>
            <person name="Goolsby J.A."/>
            <person name="Tidwell J."/>
            <person name="Bellgard S.E."/>
            <person name="Bellgard M.I."/>
        </authorList>
    </citation>
    <scope>NUCLEOTIDE SEQUENCE</scope>
    <source>
        <tissue evidence="1">Shoot tissue taken approximately 20 cm above the soil surface</tissue>
    </source>
</reference>
<sequence length="54" mass="6214">MCIQELAICSMVTHLVLVAGDVSKRRHEKLMRNSRNKTDLWKSQCSQCLDPINL</sequence>
<accession>A0A0A9ARR8</accession>
<reference evidence="1" key="1">
    <citation type="submission" date="2014-09" db="EMBL/GenBank/DDBJ databases">
        <authorList>
            <person name="Magalhaes I.L.F."/>
            <person name="Oliveira U."/>
            <person name="Santos F.R."/>
            <person name="Vidigal T.H.D.A."/>
            <person name="Brescovit A.D."/>
            <person name="Santos A.J."/>
        </authorList>
    </citation>
    <scope>NUCLEOTIDE SEQUENCE</scope>
    <source>
        <tissue evidence="1">Shoot tissue taken approximately 20 cm above the soil surface</tissue>
    </source>
</reference>
<dbReference type="AlphaFoldDB" id="A0A0A9ARR8"/>
<name>A0A0A9ARR8_ARUDO</name>
<organism evidence="1">
    <name type="scientific">Arundo donax</name>
    <name type="common">Giant reed</name>
    <name type="synonym">Donax arundinaceus</name>
    <dbReference type="NCBI Taxonomy" id="35708"/>
    <lineage>
        <taxon>Eukaryota</taxon>
        <taxon>Viridiplantae</taxon>
        <taxon>Streptophyta</taxon>
        <taxon>Embryophyta</taxon>
        <taxon>Tracheophyta</taxon>
        <taxon>Spermatophyta</taxon>
        <taxon>Magnoliopsida</taxon>
        <taxon>Liliopsida</taxon>
        <taxon>Poales</taxon>
        <taxon>Poaceae</taxon>
        <taxon>PACMAD clade</taxon>
        <taxon>Arundinoideae</taxon>
        <taxon>Arundineae</taxon>
        <taxon>Arundo</taxon>
    </lineage>
</organism>
<protein>
    <submittedName>
        <fullName evidence="1">Uncharacterized protein</fullName>
    </submittedName>
</protein>
<evidence type="ECO:0000313" key="1">
    <source>
        <dbReference type="EMBL" id="JAD49782.1"/>
    </source>
</evidence>
<dbReference type="EMBL" id="GBRH01248113">
    <property type="protein sequence ID" value="JAD49782.1"/>
    <property type="molecule type" value="Transcribed_RNA"/>
</dbReference>